<feature type="transmembrane region" description="Helical" evidence="6">
    <location>
        <begin position="178"/>
        <end position="198"/>
    </location>
</feature>
<reference evidence="8 9" key="1">
    <citation type="submission" date="2021-03" db="EMBL/GenBank/DDBJ databases">
        <title>Actinomadura violae sp. nov., isolated from lichen in Thailand.</title>
        <authorList>
            <person name="Kanchanasin P."/>
            <person name="Saeng-In P."/>
            <person name="Phongsopitanun W."/>
            <person name="Yuki M."/>
            <person name="Kudo T."/>
            <person name="Ohkuma M."/>
            <person name="Tanasupawat S."/>
        </authorList>
    </citation>
    <scope>NUCLEOTIDE SEQUENCE [LARGE SCALE GENOMIC DNA]</scope>
    <source>
        <strain evidence="8 9">LCR2-06</strain>
    </source>
</reference>
<dbReference type="PANTHER" id="PTHR42718:SF9">
    <property type="entry name" value="MAJOR FACILITATOR SUPERFAMILY MULTIDRUG TRANSPORTER MFSC"/>
    <property type="match status" value="1"/>
</dbReference>
<accession>A0ABS3S039</accession>
<feature type="transmembrane region" description="Helical" evidence="6">
    <location>
        <begin position="375"/>
        <end position="398"/>
    </location>
</feature>
<feature type="transmembrane region" description="Helical" evidence="6">
    <location>
        <begin position="410"/>
        <end position="434"/>
    </location>
</feature>
<keyword evidence="4 6" id="KW-1133">Transmembrane helix</keyword>
<proteinExistence type="predicted"/>
<name>A0ABS3S039_9ACTN</name>
<evidence type="ECO:0000313" key="8">
    <source>
        <dbReference type="EMBL" id="MBO2462359.1"/>
    </source>
</evidence>
<feature type="transmembrane region" description="Helical" evidence="6">
    <location>
        <begin position="60"/>
        <end position="78"/>
    </location>
</feature>
<dbReference type="RefSeq" id="WP_208246538.1">
    <property type="nucleotide sequence ID" value="NZ_JAGEPF010000021.1"/>
</dbReference>
<evidence type="ECO:0000256" key="4">
    <source>
        <dbReference type="ARBA" id="ARBA00022989"/>
    </source>
</evidence>
<evidence type="ECO:0000256" key="2">
    <source>
        <dbReference type="ARBA" id="ARBA00022448"/>
    </source>
</evidence>
<comment type="subcellular location">
    <subcellularLocation>
        <location evidence="1">Cell membrane</location>
        <topology evidence="1">Multi-pass membrane protein</topology>
    </subcellularLocation>
</comment>
<dbReference type="InterPro" id="IPR011701">
    <property type="entry name" value="MFS"/>
</dbReference>
<feature type="transmembrane region" description="Helical" evidence="6">
    <location>
        <begin position="349"/>
        <end position="369"/>
    </location>
</feature>
<sequence length="508" mass="50870">MIRRERNGYAADRRGEPHSRARLVAILVVLVLITETAPLELALVYPAIRSMSATFGPDHIDKAVTLVNLAAVVSIPLIGRLADVVGKKRVLVGCSVAFAAGSLVCATAPSLPVLLLGRMLQGVVGGVLSVAYSLVRDVFPARSVPLALGFVSTGVGVSGIAAPFLGGALVDGFGFRGVFWFLLALVVLLLPALIVIVPESPMRRPRRLDAAGALLLGAAAACLLAGIGVGARSGWLAGGTLGSFAAAGVMFAAFTWRERRTASPAVDLSLLASPALRATLLCSACGMAVLGAIGYLVPQMLQTPHGAATAYGQGLTALAAAGWVFPQGLAAMVFGPVGGLLARRHGPRLVLIPGLAAYGLAATALSALPGHRWQFLLVAACVGIGQGLYFAAVSNLVLDAVPAAHSGTGTGLLAVCGQLGAALSVTVLGAVLAAHRLPATVHQSGTVPGIGGAAGRNGAASYTGDGVSIAFLFAAGLSVAGLAVALTMSHGRSAARGGAAARGTIAGR</sequence>
<feature type="transmembrane region" description="Helical" evidence="6">
    <location>
        <begin position="275"/>
        <end position="297"/>
    </location>
</feature>
<dbReference type="PANTHER" id="PTHR42718">
    <property type="entry name" value="MAJOR FACILITATOR SUPERFAMILY MULTIDRUG TRANSPORTER MFSC"/>
    <property type="match status" value="1"/>
</dbReference>
<keyword evidence="5 6" id="KW-0472">Membrane</keyword>
<evidence type="ECO:0000256" key="1">
    <source>
        <dbReference type="ARBA" id="ARBA00004651"/>
    </source>
</evidence>
<keyword evidence="2" id="KW-0813">Transport</keyword>
<evidence type="ECO:0000256" key="3">
    <source>
        <dbReference type="ARBA" id="ARBA00022692"/>
    </source>
</evidence>
<dbReference type="Proteomes" id="UP000680206">
    <property type="component" value="Unassembled WGS sequence"/>
</dbReference>
<evidence type="ECO:0000259" key="7">
    <source>
        <dbReference type="PROSITE" id="PS50850"/>
    </source>
</evidence>
<feature type="transmembrane region" description="Helical" evidence="6">
    <location>
        <begin position="317"/>
        <end position="342"/>
    </location>
</feature>
<dbReference type="Pfam" id="PF07690">
    <property type="entry name" value="MFS_1"/>
    <property type="match status" value="1"/>
</dbReference>
<feature type="transmembrane region" description="Helical" evidence="6">
    <location>
        <begin position="210"/>
        <end position="229"/>
    </location>
</feature>
<gene>
    <name evidence="8" type="ORF">J4709_32785</name>
</gene>
<feature type="transmembrane region" description="Helical" evidence="6">
    <location>
        <begin position="466"/>
        <end position="486"/>
    </location>
</feature>
<evidence type="ECO:0000256" key="5">
    <source>
        <dbReference type="ARBA" id="ARBA00023136"/>
    </source>
</evidence>
<organism evidence="8 9">
    <name type="scientific">Actinomadura violacea</name>
    <dbReference type="NCBI Taxonomy" id="2819934"/>
    <lineage>
        <taxon>Bacteria</taxon>
        <taxon>Bacillati</taxon>
        <taxon>Actinomycetota</taxon>
        <taxon>Actinomycetes</taxon>
        <taxon>Streptosporangiales</taxon>
        <taxon>Thermomonosporaceae</taxon>
        <taxon>Actinomadura</taxon>
    </lineage>
</organism>
<evidence type="ECO:0000313" key="9">
    <source>
        <dbReference type="Proteomes" id="UP000680206"/>
    </source>
</evidence>
<dbReference type="PRINTS" id="PR01035">
    <property type="entry name" value="TCRTETA"/>
</dbReference>
<dbReference type="InterPro" id="IPR020846">
    <property type="entry name" value="MFS_dom"/>
</dbReference>
<feature type="transmembrane region" description="Helical" evidence="6">
    <location>
        <begin position="147"/>
        <end position="166"/>
    </location>
</feature>
<feature type="transmembrane region" description="Helical" evidence="6">
    <location>
        <begin position="90"/>
        <end position="109"/>
    </location>
</feature>
<dbReference type="InterPro" id="IPR001958">
    <property type="entry name" value="Tet-R_TetA/multi-R_MdtG-like"/>
</dbReference>
<dbReference type="EMBL" id="JAGEPF010000021">
    <property type="protein sequence ID" value="MBO2462359.1"/>
    <property type="molecule type" value="Genomic_DNA"/>
</dbReference>
<feature type="transmembrane region" description="Helical" evidence="6">
    <location>
        <begin position="21"/>
        <end position="48"/>
    </location>
</feature>
<keyword evidence="3 6" id="KW-0812">Transmembrane</keyword>
<protein>
    <submittedName>
        <fullName evidence="8">MFS transporter</fullName>
    </submittedName>
</protein>
<feature type="domain" description="Major facilitator superfamily (MFS) profile" evidence="7">
    <location>
        <begin position="21"/>
        <end position="493"/>
    </location>
</feature>
<comment type="caution">
    <text evidence="8">The sequence shown here is derived from an EMBL/GenBank/DDBJ whole genome shotgun (WGS) entry which is preliminary data.</text>
</comment>
<keyword evidence="9" id="KW-1185">Reference proteome</keyword>
<dbReference type="PROSITE" id="PS50850">
    <property type="entry name" value="MFS"/>
    <property type="match status" value="1"/>
</dbReference>
<feature type="transmembrane region" description="Helical" evidence="6">
    <location>
        <begin position="235"/>
        <end position="254"/>
    </location>
</feature>
<dbReference type="Gene3D" id="1.20.1250.20">
    <property type="entry name" value="MFS general substrate transporter like domains"/>
    <property type="match status" value="1"/>
</dbReference>
<dbReference type="Gene3D" id="1.20.1720.10">
    <property type="entry name" value="Multidrug resistance protein D"/>
    <property type="match status" value="1"/>
</dbReference>
<dbReference type="SUPFAM" id="SSF103473">
    <property type="entry name" value="MFS general substrate transporter"/>
    <property type="match status" value="1"/>
</dbReference>
<evidence type="ECO:0000256" key="6">
    <source>
        <dbReference type="SAM" id="Phobius"/>
    </source>
</evidence>
<feature type="transmembrane region" description="Helical" evidence="6">
    <location>
        <begin position="115"/>
        <end position="135"/>
    </location>
</feature>
<dbReference type="InterPro" id="IPR036259">
    <property type="entry name" value="MFS_trans_sf"/>
</dbReference>